<dbReference type="Gene3D" id="3.40.50.300">
    <property type="entry name" value="P-loop containing nucleotide triphosphate hydrolases"/>
    <property type="match status" value="1"/>
</dbReference>
<dbReference type="AlphaFoldDB" id="A0A379C9N7"/>
<organism evidence="2 3">
    <name type="scientific">Phocoenobacter uteri</name>
    <dbReference type="NCBI Taxonomy" id="146806"/>
    <lineage>
        <taxon>Bacteria</taxon>
        <taxon>Pseudomonadati</taxon>
        <taxon>Pseudomonadota</taxon>
        <taxon>Gammaproteobacteria</taxon>
        <taxon>Pasteurellales</taxon>
        <taxon>Pasteurellaceae</taxon>
        <taxon>Phocoenobacter</taxon>
    </lineage>
</organism>
<gene>
    <name evidence="2" type="ORF">NCTC12872_00806</name>
</gene>
<dbReference type="SUPFAM" id="SSF52540">
    <property type="entry name" value="P-loop containing nucleoside triphosphate hydrolases"/>
    <property type="match status" value="1"/>
</dbReference>
<evidence type="ECO:0000259" key="1">
    <source>
        <dbReference type="Pfam" id="PF07693"/>
    </source>
</evidence>
<evidence type="ECO:0000313" key="3">
    <source>
        <dbReference type="Proteomes" id="UP000255417"/>
    </source>
</evidence>
<accession>A0A379C9N7</accession>
<dbReference type="Pfam" id="PF07693">
    <property type="entry name" value="KAP_NTPase"/>
    <property type="match status" value="1"/>
</dbReference>
<dbReference type="RefSeq" id="WP_115315345.1">
    <property type="nucleotide sequence ID" value="NZ_LWIF01000001.1"/>
</dbReference>
<dbReference type="EMBL" id="UGTA01000001">
    <property type="protein sequence ID" value="SUB58838.1"/>
    <property type="molecule type" value="Genomic_DNA"/>
</dbReference>
<dbReference type="InterPro" id="IPR027417">
    <property type="entry name" value="P-loop_NTPase"/>
</dbReference>
<dbReference type="InterPro" id="IPR011646">
    <property type="entry name" value="KAP_P-loop"/>
</dbReference>
<dbReference type="OrthoDB" id="88903at2"/>
<reference evidence="2 3" key="1">
    <citation type="submission" date="2018-06" db="EMBL/GenBank/DDBJ databases">
        <authorList>
            <consortium name="Pathogen Informatics"/>
            <person name="Doyle S."/>
        </authorList>
    </citation>
    <scope>NUCLEOTIDE SEQUENCE [LARGE SCALE GENOMIC DNA]</scope>
    <source>
        <strain evidence="2 3">NCTC12872</strain>
    </source>
</reference>
<name>A0A379C9N7_9PAST</name>
<protein>
    <submittedName>
        <fullName evidence="2">KAP family P-loop domain</fullName>
    </submittedName>
</protein>
<feature type="domain" description="KAP NTPase" evidence="1">
    <location>
        <begin position="12"/>
        <end position="244"/>
    </location>
</feature>
<keyword evidence="3" id="KW-1185">Reference proteome</keyword>
<evidence type="ECO:0000313" key="2">
    <source>
        <dbReference type="EMBL" id="SUB58838.1"/>
    </source>
</evidence>
<dbReference type="Proteomes" id="UP000255417">
    <property type="component" value="Unassembled WGS sequence"/>
</dbReference>
<sequence length="626" mass="74703">MGHRQEKINVNQHIIDYLDYYLDSQSVYKSNYAVLLRGDWGCGKTYFIDKFIEEKKKNSKWNFCFLSKQNKYKFIKVSLFGLKNTNSITEKIFQILYPIRASRCTKFIKYTLNKHLKIDLDLILKGSINLNFIDDYQSKNKVKIIFIFDDLERTDIDIKEILGYINYFVEQNNFKIILLANEYKLLPNKENDNSQNQLYLEFKEKVIGKTFEVKHSFEMILEGFLEHHKIDLNEELNLFDIIKEVYESSGYKNLRYIDQSISEFKYVFNRIDSKYKQNIEFLSQFAKVFFVILIELKNGNLTEDTLNPLKDTNHTLKGDESKENKLSSLFKKYNLSVSDILFDIGDWEIILVKGDISQINNMIQGLHFFIEEEQQSWVKLWHFRELEDDEFDIQLNDMIKKFKNNQYLDIKTLLHVTALLVFFNNQKINSYALEDIKNQMLSNLENCYSDGQEGVLIEDTFWGAYGLGYYDKTSLEFQNMFEVFKEQNKIYYDHAVNQKKRDDLKNIISNLSKGNIKEISDFLNGDGLYIPIFVEKDCAKEFVGTVISVRNQKMFDFLYNIFFSRYSNRRNFKDYFSQELDFWKEVQKELSNQPVDLRDRKVKQFNLNLFKEKVTEIVDKMQNHNQ</sequence>
<proteinExistence type="predicted"/>